<gene>
    <name evidence="1" type="ORF">OB935_06020</name>
</gene>
<protein>
    <submittedName>
        <fullName evidence="1">DUF3617 family protein</fullName>
    </submittedName>
</protein>
<dbReference type="Pfam" id="PF12276">
    <property type="entry name" value="DUF3617"/>
    <property type="match status" value="1"/>
</dbReference>
<dbReference type="InterPro" id="IPR022061">
    <property type="entry name" value="DUF3617"/>
</dbReference>
<keyword evidence="2" id="KW-1185">Reference proteome</keyword>
<dbReference type="RefSeq" id="WP_290017666.1">
    <property type="nucleotide sequence ID" value="NZ_JAOPLL010000002.1"/>
</dbReference>
<accession>A0ABT7PWX6</accession>
<sequence length="161" mass="17397">MKNKVVISLAILFGLNVSSVLAEGIMIPGGWETTMSMIAENPSTGEKKNIGESKAATCLSKEFLASDPYLTATLDQGKLKGRGVDCSVENYEREGAMAHWMMACTTNDGKSFTMNFNVKLSAKQVIATVNQVVTQGSQSAYINSSVKHTYIGECTDDMPRL</sequence>
<proteinExistence type="predicted"/>
<evidence type="ECO:0000313" key="1">
    <source>
        <dbReference type="EMBL" id="MDM5071413.1"/>
    </source>
</evidence>
<organism evidence="1 2">
    <name type="scientific">Aeromonas bestiarum</name>
    <dbReference type="NCBI Taxonomy" id="105751"/>
    <lineage>
        <taxon>Bacteria</taxon>
        <taxon>Pseudomonadati</taxon>
        <taxon>Pseudomonadota</taxon>
        <taxon>Gammaproteobacteria</taxon>
        <taxon>Aeromonadales</taxon>
        <taxon>Aeromonadaceae</taxon>
        <taxon>Aeromonas</taxon>
    </lineage>
</organism>
<comment type="caution">
    <text evidence="1">The sequence shown here is derived from an EMBL/GenBank/DDBJ whole genome shotgun (WGS) entry which is preliminary data.</text>
</comment>
<name>A0ABT7PWX6_9GAMM</name>
<dbReference type="EMBL" id="JAOPLL010000002">
    <property type="protein sequence ID" value="MDM5071413.1"/>
    <property type="molecule type" value="Genomic_DNA"/>
</dbReference>
<reference evidence="1" key="1">
    <citation type="submission" date="2024-05" db="EMBL/GenBank/DDBJ databases">
        <title>WGS of Aeromonas isolates.</title>
        <authorList>
            <person name="Lee H."/>
        </authorList>
    </citation>
    <scope>NUCLEOTIDE SEQUENCE</scope>
    <source>
        <strain evidence="1">SU58-3</strain>
    </source>
</reference>
<dbReference type="Proteomes" id="UP001168107">
    <property type="component" value="Unassembled WGS sequence"/>
</dbReference>
<evidence type="ECO:0000313" key="2">
    <source>
        <dbReference type="Proteomes" id="UP001168107"/>
    </source>
</evidence>